<dbReference type="AlphaFoldDB" id="A0A7W7YJR4"/>
<dbReference type="InterPro" id="IPR051043">
    <property type="entry name" value="Sulfatase_Mod_Factor_Kinase"/>
</dbReference>
<dbReference type="PANTHER" id="PTHR23150">
    <property type="entry name" value="SULFATASE MODIFYING FACTOR 1, 2"/>
    <property type="match status" value="1"/>
</dbReference>
<organism evidence="2 3">
    <name type="scientific">Prosthecobacter dejongeii</name>
    <dbReference type="NCBI Taxonomy" id="48465"/>
    <lineage>
        <taxon>Bacteria</taxon>
        <taxon>Pseudomonadati</taxon>
        <taxon>Verrucomicrobiota</taxon>
        <taxon>Verrucomicrobiia</taxon>
        <taxon>Verrucomicrobiales</taxon>
        <taxon>Verrucomicrobiaceae</taxon>
        <taxon>Prosthecobacter</taxon>
    </lineage>
</organism>
<feature type="domain" description="Sulfatase-modifying factor enzyme-like" evidence="1">
    <location>
        <begin position="446"/>
        <end position="731"/>
    </location>
</feature>
<dbReference type="RefSeq" id="WP_184207473.1">
    <property type="nucleotide sequence ID" value="NZ_JACHIF010000003.1"/>
</dbReference>
<accession>A0A7W7YJR4</accession>
<dbReference type="Gene3D" id="3.90.1580.10">
    <property type="entry name" value="paralog of FGE (formylglycine-generating enzyme)"/>
    <property type="match status" value="1"/>
</dbReference>
<dbReference type="InterPro" id="IPR016187">
    <property type="entry name" value="CTDL_fold"/>
</dbReference>
<evidence type="ECO:0000313" key="3">
    <source>
        <dbReference type="Proteomes" id="UP000534294"/>
    </source>
</evidence>
<proteinExistence type="predicted"/>
<keyword evidence="3" id="KW-1185">Reference proteome</keyword>
<reference evidence="2 3" key="1">
    <citation type="submission" date="2020-08" db="EMBL/GenBank/DDBJ databases">
        <title>Genomic Encyclopedia of Type Strains, Phase IV (KMG-IV): sequencing the most valuable type-strain genomes for metagenomic binning, comparative biology and taxonomic classification.</title>
        <authorList>
            <person name="Goeker M."/>
        </authorList>
    </citation>
    <scope>NUCLEOTIDE SEQUENCE [LARGE SCALE GENOMIC DNA]</scope>
    <source>
        <strain evidence="2 3">DSM 12251</strain>
    </source>
</reference>
<dbReference type="PANTHER" id="PTHR23150:SF19">
    <property type="entry name" value="FORMYLGLYCINE-GENERATING ENZYME"/>
    <property type="match status" value="1"/>
</dbReference>
<name>A0A7W7YJR4_9BACT</name>
<gene>
    <name evidence="2" type="ORF">HNQ64_001750</name>
</gene>
<comment type="caution">
    <text evidence="2">The sequence shown here is derived from an EMBL/GenBank/DDBJ whole genome shotgun (WGS) entry which is preliminary data.</text>
</comment>
<dbReference type="InterPro" id="IPR005532">
    <property type="entry name" value="SUMF_dom"/>
</dbReference>
<dbReference type="Proteomes" id="UP000534294">
    <property type="component" value="Unassembled WGS sequence"/>
</dbReference>
<dbReference type="Pfam" id="PF03781">
    <property type="entry name" value="FGE-sulfatase"/>
    <property type="match status" value="1"/>
</dbReference>
<evidence type="ECO:0000259" key="1">
    <source>
        <dbReference type="Pfam" id="PF03781"/>
    </source>
</evidence>
<dbReference type="InterPro" id="IPR042095">
    <property type="entry name" value="SUMF_sf"/>
</dbReference>
<dbReference type="SUPFAM" id="SSF56436">
    <property type="entry name" value="C-type lectin-like"/>
    <property type="match status" value="1"/>
</dbReference>
<sequence>MLSRRILTQSLACWLFSQAYTSTQALIEETPRLEAGVYEGIVSRNSFLDGGLGLGGKLDLLVTSTGSLTGKLLFDGTTLRFSGDQEPSEADPTALRFTLGKGKRGPVLTLEITQDSFSGEPYFRLITGDETSATIQVQKRVTNLAEVGERLEGAYTWSLNPGFRKPKGATVLEEGEGRLPVPEGYGFMTARVLKTGLLRWSGKLADGTAVTGSGYLTESSSRRFVEGFSSYAAAWHQVLYRGKGSVQGWFDLYDERFDEGRSKGDVFVEGYLDWKKLKVSDAFYIRNYRDGFPLHELDVRGGKYERPAAGELVMDLANGPNNAQLTVEGAGMPSPVINLLTVTAQNKAIFSLMNEGYPVTKLNFQPTTGTFSGTLLFKDISPRLPTNSIERSVRFQGVLLSRSSTGAGFFMLGQLPTDGPPPTTMRYSPELSGRVEIREAFFPESQGFVHIPGGEFQMGNAYNEGNTHERPVHPVYVSPFYIQAKETTKSQWDVVYKWALKHGYTFDNAGVGRAANHPVVYVNWYDAVKWCNARSEMEGLTPCYRVRNNSGPDTVYRTGQVSDTLSYVVWLANGYRLPTEAEWEKAARGGPEGRRFPFGDFIDFSLANYYAFPGNGTFDLAEKEGFHPVFGYNVAYRAPYLGTSPVGSFFANGYGLYDVIGNASEHCWDVFKSNAYSAQGPFNDPRGPDSSWDKNPRVLRGGNFSSNDRVSSRGQADQDFTYNYIGFRTVRYLQGEDN</sequence>
<protein>
    <submittedName>
        <fullName evidence="2">Formylglycine-generating enzyme required for sulfatase activity</fullName>
    </submittedName>
</protein>
<dbReference type="EMBL" id="JACHIF010000003">
    <property type="protein sequence ID" value="MBB5037501.1"/>
    <property type="molecule type" value="Genomic_DNA"/>
</dbReference>
<evidence type="ECO:0000313" key="2">
    <source>
        <dbReference type="EMBL" id="MBB5037501.1"/>
    </source>
</evidence>
<dbReference type="GO" id="GO:0120147">
    <property type="term" value="F:formylglycine-generating oxidase activity"/>
    <property type="evidence" value="ECO:0007669"/>
    <property type="project" value="TreeGrafter"/>
</dbReference>